<accession>A0A6J7DEM7</accession>
<evidence type="ECO:0000313" key="1">
    <source>
        <dbReference type="EMBL" id="CAB4868090.1"/>
    </source>
</evidence>
<gene>
    <name evidence="1" type="ORF">UFOPK3444_00566</name>
</gene>
<dbReference type="AlphaFoldDB" id="A0A6J7DEM7"/>
<name>A0A6J7DEM7_9ZZZZ</name>
<dbReference type="EMBL" id="CAFBLU010000006">
    <property type="protein sequence ID" value="CAB4868090.1"/>
    <property type="molecule type" value="Genomic_DNA"/>
</dbReference>
<dbReference type="PANTHER" id="PTHR35868">
    <property type="entry name" value="DUF2804 DOMAIN-CONTAINING PROTEIN-RELATED"/>
    <property type="match status" value="1"/>
</dbReference>
<protein>
    <submittedName>
        <fullName evidence="1">Unannotated protein</fullName>
    </submittedName>
</protein>
<proteinExistence type="predicted"/>
<reference evidence="1" key="1">
    <citation type="submission" date="2020-05" db="EMBL/GenBank/DDBJ databases">
        <authorList>
            <person name="Chiriac C."/>
            <person name="Salcher M."/>
            <person name="Ghai R."/>
            <person name="Kavagutti S V."/>
        </authorList>
    </citation>
    <scope>NUCLEOTIDE SEQUENCE</scope>
</reference>
<organism evidence="1">
    <name type="scientific">freshwater metagenome</name>
    <dbReference type="NCBI Taxonomy" id="449393"/>
    <lineage>
        <taxon>unclassified sequences</taxon>
        <taxon>metagenomes</taxon>
        <taxon>ecological metagenomes</taxon>
    </lineage>
</organism>
<dbReference type="InterPro" id="IPR021243">
    <property type="entry name" value="DUF2804"/>
</dbReference>
<dbReference type="PANTHER" id="PTHR35868:SF4">
    <property type="entry name" value="DUF2804 DOMAIN-CONTAINING PROTEIN"/>
    <property type="match status" value="1"/>
</dbReference>
<dbReference type="Pfam" id="PF10974">
    <property type="entry name" value="DUF2804"/>
    <property type="match status" value="1"/>
</dbReference>
<sequence length="286" mass="31295">MGSAPNFVAYRGTYGAERPEAIASLKLPPAKAPLLRGARPRKVWRYVAIHAESLQICAAKISIGPLDHVFWAIWDRETQTLHEGKHNWARGVQMPDGRLLIRDKGIEAEFSLAEVDGIETVTPVGNSWTWTRKQGGINATGHVRLNGRDTQISAPAIIDDSAGFHARRTDWRWCSGVGTNTAGQAVAWNFVNGINDDPAGSEQTVWVDGVAHAVDPLLIATDLSHVQFADQSQLDFHQEAVRGHTQNLVLLKSQYSQPFGTFSGDLPHAGRLKTGLGVMESHSALW</sequence>